<evidence type="ECO:0000259" key="9">
    <source>
        <dbReference type="PROSITE" id="PS51202"/>
    </source>
</evidence>
<feature type="transmembrane region" description="Helical" evidence="8">
    <location>
        <begin position="478"/>
        <end position="498"/>
    </location>
</feature>
<feature type="transmembrane region" description="Helical" evidence="8">
    <location>
        <begin position="30"/>
        <end position="49"/>
    </location>
</feature>
<proteinExistence type="inferred from homology"/>
<dbReference type="SUPFAM" id="SSF116726">
    <property type="entry name" value="TrkA C-terminal domain-like"/>
    <property type="match status" value="2"/>
</dbReference>
<keyword evidence="11" id="KW-1185">Reference proteome</keyword>
<accession>A0ABS6JQ68</accession>
<dbReference type="RefSeq" id="WP_088076584.1">
    <property type="nucleotide sequence ID" value="NZ_JAHQCR010000018.1"/>
</dbReference>
<comment type="subcellular location">
    <subcellularLocation>
        <location evidence="1">Cell membrane</location>
        <topology evidence="1">Multi-pass membrane protein</topology>
    </subcellularLocation>
</comment>
<feature type="domain" description="RCK C-terminal" evidence="9">
    <location>
        <begin position="177"/>
        <end position="260"/>
    </location>
</feature>
<comment type="caution">
    <text evidence="10">The sequence shown here is derived from an EMBL/GenBank/DDBJ whole genome shotgun (WGS) entry which is preliminary data.</text>
</comment>
<dbReference type="PANTHER" id="PTHR30445:SF3">
    <property type="entry name" value="TRANSPORT PROTEIN YIDE-RELATED"/>
    <property type="match status" value="1"/>
</dbReference>
<evidence type="ECO:0000313" key="10">
    <source>
        <dbReference type="EMBL" id="MBU9720580.1"/>
    </source>
</evidence>
<organism evidence="10 11">
    <name type="scientific">Evansella alkalicola</name>
    <dbReference type="NCBI Taxonomy" id="745819"/>
    <lineage>
        <taxon>Bacteria</taxon>
        <taxon>Bacillati</taxon>
        <taxon>Bacillota</taxon>
        <taxon>Bacilli</taxon>
        <taxon>Bacillales</taxon>
        <taxon>Bacillaceae</taxon>
        <taxon>Evansella</taxon>
    </lineage>
</organism>
<feature type="transmembrane region" description="Helical" evidence="8">
    <location>
        <begin position="504"/>
        <end position="528"/>
    </location>
</feature>
<feature type="transmembrane region" description="Helical" evidence="8">
    <location>
        <begin position="354"/>
        <end position="374"/>
    </location>
</feature>
<dbReference type="Pfam" id="PF02080">
    <property type="entry name" value="TrkA_C"/>
    <property type="match status" value="2"/>
</dbReference>
<feature type="domain" description="RCK C-terminal" evidence="9">
    <location>
        <begin position="261"/>
        <end position="344"/>
    </location>
</feature>
<evidence type="ECO:0000256" key="8">
    <source>
        <dbReference type="SAM" id="Phobius"/>
    </source>
</evidence>
<dbReference type="InterPro" id="IPR036721">
    <property type="entry name" value="RCK_C_sf"/>
</dbReference>
<name>A0ABS6JQ68_9BACI</name>
<keyword evidence="5 8" id="KW-0812">Transmembrane</keyword>
<feature type="transmembrane region" description="Helical" evidence="8">
    <location>
        <begin position="147"/>
        <end position="167"/>
    </location>
</feature>
<feature type="transmembrane region" description="Helical" evidence="8">
    <location>
        <begin position="447"/>
        <end position="466"/>
    </location>
</feature>
<dbReference type="Gene3D" id="3.30.70.1450">
    <property type="entry name" value="Regulator of K+ conductance, C-terminal domain"/>
    <property type="match status" value="2"/>
</dbReference>
<sequence>MLNLLDEPLILIFIILFLGSLVGQVKIKGLSLGASGVLLVAMFFGHYGFEISSVVQNLGLSLFIVAVGLQAGPRFFRMMKSSGIVFGIIGFLVVFIASVTTIIVSKVFDLSAPLSIGLMTGALTSTPGLAAALEATQNPIASVGYGVAYPFGVIAVVLFIQLFPRVVKVDLKADLKKTIGPVRHQGSPQSLMVRVEKDEFHKKTLKELRLNNNSAVVISRVIRGDRSFLGRNDTVLLKGDDLIVVGYPEDIERFKNEVGSEETSEVKYADNLKLRRITVEANDLIGKSLREIKLRAKYGVTVTRIERGGFEFNQSPGWRFERGDVLTVVGSDRRLNEVEKLFGLRQYAETNIHIFSISLILLMGILVGMIPITVPGLGQMTLGVAGGPLFVAIIIGHFGKVGPIHARYFQPSNHVIRDLGLVLFLAGAGTKAGNGIVEVVMNEGLQLILGGAIITLVPLFVGFVVAKKLFRLSFIHSLGALCGGMTSTPGLGACNNLIDSDDATIAYAAAYPFALFFIAIAAQILALIL</sequence>
<dbReference type="PANTHER" id="PTHR30445">
    <property type="entry name" value="K(+)_H(+) ANTIPORTER SUBUNIT KHTT"/>
    <property type="match status" value="1"/>
</dbReference>
<feature type="transmembrane region" description="Helical" evidence="8">
    <location>
        <begin position="380"/>
        <end position="398"/>
    </location>
</feature>
<dbReference type="Pfam" id="PF06826">
    <property type="entry name" value="Asp-Al_Ex"/>
    <property type="match status" value="2"/>
</dbReference>
<keyword evidence="7 8" id="KW-0472">Membrane</keyword>
<gene>
    <name evidence="10" type="ORF">KS407_03865</name>
</gene>
<feature type="transmembrane region" description="Helical" evidence="8">
    <location>
        <begin position="419"/>
        <end position="441"/>
    </location>
</feature>
<keyword evidence="6 8" id="KW-1133">Transmembrane helix</keyword>
<dbReference type="InterPro" id="IPR050144">
    <property type="entry name" value="AAE_transporter"/>
</dbReference>
<feature type="transmembrane region" description="Helical" evidence="8">
    <location>
        <begin position="6"/>
        <end position="23"/>
    </location>
</feature>
<dbReference type="PROSITE" id="PS51202">
    <property type="entry name" value="RCK_C"/>
    <property type="match status" value="2"/>
</dbReference>
<evidence type="ECO:0000256" key="7">
    <source>
        <dbReference type="ARBA" id="ARBA00023136"/>
    </source>
</evidence>
<evidence type="ECO:0000313" key="11">
    <source>
        <dbReference type="Proteomes" id="UP000790580"/>
    </source>
</evidence>
<evidence type="ECO:0000256" key="1">
    <source>
        <dbReference type="ARBA" id="ARBA00004651"/>
    </source>
</evidence>
<evidence type="ECO:0000256" key="2">
    <source>
        <dbReference type="ARBA" id="ARBA00009854"/>
    </source>
</evidence>
<dbReference type="NCBIfam" id="TIGR01625">
    <property type="entry name" value="YidE_YbjL_dupl"/>
    <property type="match status" value="2"/>
</dbReference>
<dbReference type="InterPro" id="IPR006512">
    <property type="entry name" value="YidE_YbjL"/>
</dbReference>
<evidence type="ECO:0000256" key="3">
    <source>
        <dbReference type="ARBA" id="ARBA00022448"/>
    </source>
</evidence>
<reference evidence="10 11" key="1">
    <citation type="submission" date="2021-06" db="EMBL/GenBank/DDBJ databases">
        <title>Bacillus sp. RD4P76, an endophyte from a halophyte.</title>
        <authorList>
            <person name="Sun J.-Q."/>
        </authorList>
    </citation>
    <scope>NUCLEOTIDE SEQUENCE [LARGE SCALE GENOMIC DNA]</scope>
    <source>
        <strain evidence="10 11">JCM 17098</strain>
    </source>
</reference>
<dbReference type="EMBL" id="JAHQCR010000018">
    <property type="protein sequence ID" value="MBU9720580.1"/>
    <property type="molecule type" value="Genomic_DNA"/>
</dbReference>
<dbReference type="Proteomes" id="UP000790580">
    <property type="component" value="Unassembled WGS sequence"/>
</dbReference>
<keyword evidence="3" id="KW-0813">Transport</keyword>
<evidence type="ECO:0000256" key="5">
    <source>
        <dbReference type="ARBA" id="ARBA00022692"/>
    </source>
</evidence>
<feature type="transmembrane region" description="Helical" evidence="8">
    <location>
        <begin position="55"/>
        <end position="72"/>
    </location>
</feature>
<evidence type="ECO:0000256" key="4">
    <source>
        <dbReference type="ARBA" id="ARBA00022475"/>
    </source>
</evidence>
<comment type="similarity">
    <text evidence="2">Belongs to the AAE transporter (TC 2.A.81) family.</text>
</comment>
<dbReference type="InterPro" id="IPR006037">
    <property type="entry name" value="RCK_C"/>
</dbReference>
<keyword evidence="4" id="KW-1003">Cell membrane</keyword>
<feature type="transmembrane region" description="Helical" evidence="8">
    <location>
        <begin position="84"/>
        <end position="104"/>
    </location>
</feature>
<evidence type="ECO:0000256" key="6">
    <source>
        <dbReference type="ARBA" id="ARBA00022989"/>
    </source>
</evidence>
<protein>
    <submittedName>
        <fullName evidence="10">YidE/YbjL duplication</fullName>
    </submittedName>
</protein>